<protein>
    <submittedName>
        <fullName evidence="3">Zinc ribbon domain-containing protein</fullName>
    </submittedName>
</protein>
<dbReference type="AlphaFoldDB" id="A0A8J7FFG2"/>
<dbReference type="EMBL" id="JADFUA010000001">
    <property type="protein sequence ID" value="MBE9608403.1"/>
    <property type="molecule type" value="Genomic_DNA"/>
</dbReference>
<feature type="transmembrane region" description="Helical" evidence="2">
    <location>
        <begin position="181"/>
        <end position="202"/>
    </location>
</feature>
<proteinExistence type="predicted"/>
<evidence type="ECO:0000313" key="3">
    <source>
        <dbReference type="EMBL" id="MBE9608403.1"/>
    </source>
</evidence>
<gene>
    <name evidence="3" type="ORF">INR99_03485</name>
</gene>
<accession>A0A8J7FFG2</accession>
<evidence type="ECO:0000256" key="2">
    <source>
        <dbReference type="SAM" id="Phobius"/>
    </source>
</evidence>
<sequence>MSKQAVPQASGFTLLLMRAGHMAAIGFAILALLTFVGAMLYVGSRSGDSFKTPSFSKMQEEGELLRFSREESQAAAQEEIEQLNKQFREDIYEVIKTNGITQFTTDDIIRTLSNVPENRRSQWVKGWAAFLEDGMEHFKKSGTATPETATRLSNFYAGNFSRAIAKAEDAKVMAQAERISGISVGLGALIAFIVALLIPVLVQIERNTRAVRFALEGAPEEPAPAATKTKPVSSKAVEPTSVAPVAASTHVEAAATTPAETAPQPAAATAEAHCPQCATPHETEATFCGECGHKLATA</sequence>
<keyword evidence="2" id="KW-1133">Transmembrane helix</keyword>
<keyword evidence="2" id="KW-0472">Membrane</keyword>
<dbReference type="Proteomes" id="UP000604481">
    <property type="component" value="Unassembled WGS sequence"/>
</dbReference>
<keyword evidence="2" id="KW-0812">Transmembrane</keyword>
<reference evidence="3 4" key="1">
    <citation type="submission" date="2020-10" db="EMBL/GenBank/DDBJ databases">
        <title>The genome sequence of Chitinilyticum litopenaei 4Y14.</title>
        <authorList>
            <person name="Liu Y."/>
        </authorList>
    </citation>
    <scope>NUCLEOTIDE SEQUENCE [LARGE SCALE GENOMIC DNA]</scope>
    <source>
        <strain evidence="3 4">4Y14</strain>
    </source>
</reference>
<keyword evidence="4" id="KW-1185">Reference proteome</keyword>
<feature type="region of interest" description="Disordered" evidence="1">
    <location>
        <begin position="219"/>
        <end position="241"/>
    </location>
</feature>
<name>A0A8J7FFG2_9NEIS</name>
<dbReference type="RefSeq" id="WP_194114892.1">
    <property type="nucleotide sequence ID" value="NZ_JADFUA010000001.1"/>
</dbReference>
<evidence type="ECO:0000256" key="1">
    <source>
        <dbReference type="SAM" id="MobiDB-lite"/>
    </source>
</evidence>
<evidence type="ECO:0000313" key="4">
    <source>
        <dbReference type="Proteomes" id="UP000604481"/>
    </source>
</evidence>
<organism evidence="3 4">
    <name type="scientific">Chitinilyticum piscinae</name>
    <dbReference type="NCBI Taxonomy" id="2866724"/>
    <lineage>
        <taxon>Bacteria</taxon>
        <taxon>Pseudomonadati</taxon>
        <taxon>Pseudomonadota</taxon>
        <taxon>Betaproteobacteria</taxon>
        <taxon>Neisseriales</taxon>
        <taxon>Chitinibacteraceae</taxon>
        <taxon>Chitinilyticum</taxon>
    </lineage>
</organism>
<feature type="transmembrane region" description="Helical" evidence="2">
    <location>
        <begin position="20"/>
        <end position="42"/>
    </location>
</feature>
<comment type="caution">
    <text evidence="3">The sequence shown here is derived from an EMBL/GenBank/DDBJ whole genome shotgun (WGS) entry which is preliminary data.</text>
</comment>